<organism evidence="2 3">
    <name type="scientific">Pseudoalteromonas holothuriae</name>
    <dbReference type="NCBI Taxonomy" id="2963714"/>
    <lineage>
        <taxon>Bacteria</taxon>
        <taxon>Pseudomonadati</taxon>
        <taxon>Pseudomonadota</taxon>
        <taxon>Gammaproteobacteria</taxon>
        <taxon>Alteromonadales</taxon>
        <taxon>Pseudoalteromonadaceae</taxon>
        <taxon>Pseudoalteromonas</taxon>
    </lineage>
</organism>
<dbReference type="InterPro" id="IPR029058">
    <property type="entry name" value="AB_hydrolase_fold"/>
</dbReference>
<dbReference type="EMBL" id="CAMAPD010000017">
    <property type="protein sequence ID" value="CAH9064476.1"/>
    <property type="molecule type" value="Genomic_DNA"/>
</dbReference>
<dbReference type="RefSeq" id="WP_261594435.1">
    <property type="nucleotide sequence ID" value="NZ_CAMAPD010000017.1"/>
</dbReference>
<proteinExistence type="predicted"/>
<protein>
    <recommendedName>
        <fullName evidence="4">Alpha/beta hydrolase</fullName>
    </recommendedName>
</protein>
<feature type="chain" id="PRO_5047278475" description="Alpha/beta hydrolase" evidence="1">
    <location>
        <begin position="21"/>
        <end position="250"/>
    </location>
</feature>
<dbReference type="SUPFAM" id="SSF53474">
    <property type="entry name" value="alpha/beta-Hydrolases"/>
    <property type="match status" value="1"/>
</dbReference>
<keyword evidence="1" id="KW-0732">Signal</keyword>
<dbReference type="Gene3D" id="3.40.50.1820">
    <property type="entry name" value="alpha/beta hydrolase"/>
    <property type="match status" value="1"/>
</dbReference>
<gene>
    <name evidence="2" type="ORF">PSECIP111951_03140</name>
</gene>
<evidence type="ECO:0000256" key="1">
    <source>
        <dbReference type="SAM" id="SignalP"/>
    </source>
</evidence>
<name>A0ABN8UP74_9GAMM</name>
<evidence type="ECO:0000313" key="3">
    <source>
        <dbReference type="Proteomes" id="UP001152485"/>
    </source>
</evidence>
<evidence type="ECO:0000313" key="2">
    <source>
        <dbReference type="EMBL" id="CAH9064476.1"/>
    </source>
</evidence>
<evidence type="ECO:0008006" key="4">
    <source>
        <dbReference type="Google" id="ProtNLM"/>
    </source>
</evidence>
<dbReference type="Proteomes" id="UP001152485">
    <property type="component" value="Unassembled WGS sequence"/>
</dbReference>
<accession>A0ABN8UP74</accession>
<reference evidence="2 3" key="1">
    <citation type="submission" date="2022-07" db="EMBL/GenBank/DDBJ databases">
        <authorList>
            <person name="Criscuolo A."/>
        </authorList>
    </citation>
    <scope>NUCLEOTIDE SEQUENCE [LARGE SCALE GENOMIC DNA]</scope>
    <source>
        <strain evidence="3">CIP 111951</strain>
    </source>
</reference>
<sequence length="250" mass="27526">MRTTLVSALALLAASMNSFAITTINDDKRQRQIPIAVSQPIKHQACTTGKQCSVAFINAGYGVEHTQYQCISNKLNELGYLSVAIGHELPSDPPLSISGNLFETRQENWQRGAKTVQVVREHLAKRYPNYDFNKLMLLGHSNGGDISSLLASQGVTFISDIITLDHRRVPLPRAKNIRVLSIRASDFAADLGVLPTEQEQKSQGSCVVKIAQSKHNDMSDYGPDWLKSRITLLVEKHIKGATCSTLKAIN</sequence>
<feature type="signal peptide" evidence="1">
    <location>
        <begin position="1"/>
        <end position="20"/>
    </location>
</feature>
<comment type="caution">
    <text evidence="2">The sequence shown here is derived from an EMBL/GenBank/DDBJ whole genome shotgun (WGS) entry which is preliminary data.</text>
</comment>